<comment type="subunit">
    <text evidence="9">Homodimer.</text>
</comment>
<dbReference type="GO" id="GO:0003723">
    <property type="term" value="F:RNA binding"/>
    <property type="evidence" value="ECO:0007669"/>
    <property type="project" value="TreeGrafter"/>
</dbReference>
<dbReference type="InterPro" id="IPR002312">
    <property type="entry name" value="Asp/Asn-tRNA-synth_IIb"/>
</dbReference>
<dbReference type="GO" id="GO:0017101">
    <property type="term" value="C:aminoacyl-tRNA synthetase multienzyme complex"/>
    <property type="evidence" value="ECO:0007669"/>
    <property type="project" value="TreeGrafter"/>
</dbReference>
<evidence type="ECO:0000256" key="8">
    <source>
        <dbReference type="ARBA" id="ARBA00023146"/>
    </source>
</evidence>
<dbReference type="EC" id="6.1.1.12" evidence="9"/>
<dbReference type="GO" id="GO:0005524">
    <property type="term" value="F:ATP binding"/>
    <property type="evidence" value="ECO:0007669"/>
    <property type="project" value="UniProtKB-UniRule"/>
</dbReference>
<dbReference type="SUPFAM" id="SSF50249">
    <property type="entry name" value="Nucleic acid-binding proteins"/>
    <property type="match status" value="1"/>
</dbReference>
<feature type="binding site" evidence="9">
    <location>
        <position position="360"/>
    </location>
    <ligand>
        <name>L-aspartate</name>
        <dbReference type="ChEBI" id="CHEBI:29991"/>
    </ligand>
</feature>
<feature type="binding site" evidence="9">
    <location>
        <begin position="217"/>
        <end position="219"/>
    </location>
    <ligand>
        <name>ATP</name>
        <dbReference type="ChEBI" id="CHEBI:30616"/>
    </ligand>
</feature>
<evidence type="ECO:0000256" key="2">
    <source>
        <dbReference type="ARBA" id="ARBA00005312"/>
    </source>
</evidence>
<evidence type="ECO:0000256" key="1">
    <source>
        <dbReference type="ARBA" id="ARBA00004496"/>
    </source>
</evidence>
<dbReference type="Gene3D" id="3.30.930.10">
    <property type="entry name" value="Bira Bifunctional Protein, Domain 2"/>
    <property type="match status" value="1"/>
</dbReference>
<protein>
    <recommendedName>
        <fullName evidence="9">Aspartate--tRNA ligase</fullName>
        <ecNumber evidence="9">6.1.1.12</ecNumber>
    </recommendedName>
    <alternativeName>
        <fullName evidence="9">Aspartyl-tRNA synthetase</fullName>
        <shortName evidence="9">AspRS</shortName>
    </alternativeName>
</protein>
<keyword evidence="7 9" id="KW-0648">Protein biosynthesis</keyword>
<dbReference type="GO" id="GO:0004815">
    <property type="term" value="F:aspartate-tRNA ligase activity"/>
    <property type="evidence" value="ECO:0007669"/>
    <property type="project" value="UniProtKB-UniRule"/>
</dbReference>
<dbReference type="PANTHER" id="PTHR43450:SF1">
    <property type="entry name" value="ASPARTATE--TRNA LIGASE, CYTOPLASMIC"/>
    <property type="match status" value="1"/>
</dbReference>
<evidence type="ECO:0000256" key="7">
    <source>
        <dbReference type="ARBA" id="ARBA00022917"/>
    </source>
</evidence>
<comment type="caution">
    <text evidence="11">The sequence shown here is derived from an EMBL/GenBank/DDBJ whole genome shotgun (WGS) entry which is preliminary data.</text>
</comment>
<feature type="domain" description="Aminoacyl-transfer RNA synthetases class-II family profile" evidence="10">
    <location>
        <begin position="133"/>
        <end position="426"/>
    </location>
</feature>
<dbReference type="GO" id="GO:0005829">
    <property type="term" value="C:cytosol"/>
    <property type="evidence" value="ECO:0007669"/>
    <property type="project" value="TreeGrafter"/>
</dbReference>
<keyword evidence="4 9" id="KW-0436">Ligase</keyword>
<evidence type="ECO:0000313" key="11">
    <source>
        <dbReference type="EMBL" id="PIU03943.1"/>
    </source>
</evidence>
<keyword evidence="6 9" id="KW-0067">ATP-binding</keyword>
<evidence type="ECO:0000256" key="4">
    <source>
        <dbReference type="ARBA" id="ARBA00022598"/>
    </source>
</evidence>
<dbReference type="Pfam" id="PF00152">
    <property type="entry name" value="tRNA-synt_2"/>
    <property type="match status" value="1"/>
</dbReference>
<feature type="binding site" evidence="9">
    <location>
        <begin position="209"/>
        <end position="211"/>
    </location>
    <ligand>
        <name>ATP</name>
        <dbReference type="ChEBI" id="CHEBI:30616"/>
    </ligand>
</feature>
<dbReference type="Gene3D" id="2.40.50.140">
    <property type="entry name" value="Nucleic acid-binding proteins"/>
    <property type="match status" value="1"/>
</dbReference>
<comment type="caution">
    <text evidence="9">Lacks conserved residue(s) required for the propagation of feature annotation.</text>
</comment>
<keyword evidence="3 9" id="KW-0963">Cytoplasm</keyword>
<name>A0A2M6XE27_9BACT</name>
<comment type="function">
    <text evidence="9">Catalyzes the attachment of L-aspartate to tRNA(Asp) in a two-step reaction: L-aspartate is first activated by ATP to form Asp-AMP and then transferred to the acceptor end of tRNA(Asp).</text>
</comment>
<dbReference type="InterPro" id="IPR006195">
    <property type="entry name" value="aa-tRNA-synth_II"/>
</dbReference>
<feature type="binding site" evidence="9">
    <location>
        <position position="357"/>
    </location>
    <ligand>
        <name>ATP</name>
        <dbReference type="ChEBI" id="CHEBI:30616"/>
    </ligand>
</feature>
<evidence type="ECO:0000256" key="6">
    <source>
        <dbReference type="ARBA" id="ARBA00022840"/>
    </source>
</evidence>
<evidence type="ECO:0000259" key="10">
    <source>
        <dbReference type="PROSITE" id="PS50862"/>
    </source>
</evidence>
<dbReference type="HAMAP" id="MF_02075">
    <property type="entry name" value="Asp_tRNA_synth_type2"/>
    <property type="match status" value="1"/>
</dbReference>
<reference evidence="12" key="1">
    <citation type="submission" date="2017-09" db="EMBL/GenBank/DDBJ databases">
        <title>Depth-based differentiation of microbial function through sediment-hosted aquifers and enrichment of novel symbionts in the deep terrestrial subsurface.</title>
        <authorList>
            <person name="Probst A.J."/>
            <person name="Ladd B."/>
            <person name="Jarett J.K."/>
            <person name="Geller-Mcgrath D.E."/>
            <person name="Sieber C.M.K."/>
            <person name="Emerson J.B."/>
            <person name="Anantharaman K."/>
            <person name="Thomas B.C."/>
            <person name="Malmstrom R."/>
            <person name="Stieglmeier M."/>
            <person name="Klingl A."/>
            <person name="Woyke T."/>
            <person name="Ryan C.M."/>
            <person name="Banfield J.F."/>
        </authorList>
    </citation>
    <scope>NUCLEOTIDE SEQUENCE [LARGE SCALE GENOMIC DNA]</scope>
</reference>
<dbReference type="AlphaFoldDB" id="A0A2M6XE27"/>
<evidence type="ECO:0000313" key="12">
    <source>
        <dbReference type="Proteomes" id="UP000228996"/>
    </source>
</evidence>
<dbReference type="InterPro" id="IPR012340">
    <property type="entry name" value="NA-bd_OB-fold"/>
</dbReference>
<feature type="binding site" evidence="9">
    <location>
        <position position="364"/>
    </location>
    <ligand>
        <name>L-aspartate</name>
        <dbReference type="ChEBI" id="CHEBI:29991"/>
    </ligand>
</feature>
<comment type="similarity">
    <text evidence="2 9">Belongs to the class-II aminoacyl-tRNA synthetase family. Type 2 subfamily.</text>
</comment>
<dbReference type="Pfam" id="PF01336">
    <property type="entry name" value="tRNA_anti-codon"/>
    <property type="match status" value="1"/>
</dbReference>
<feature type="binding site" evidence="9">
    <location>
        <position position="166"/>
    </location>
    <ligand>
        <name>L-aspartate</name>
        <dbReference type="ChEBI" id="CHEBI:29991"/>
    </ligand>
</feature>
<dbReference type="EMBL" id="PEYO01000002">
    <property type="protein sequence ID" value="PIU03943.1"/>
    <property type="molecule type" value="Genomic_DNA"/>
</dbReference>
<dbReference type="PANTHER" id="PTHR43450">
    <property type="entry name" value="ASPARTYL-TRNA SYNTHETASE"/>
    <property type="match status" value="1"/>
</dbReference>
<dbReference type="InterPro" id="IPR004364">
    <property type="entry name" value="Aa-tRNA-synt_II"/>
</dbReference>
<keyword evidence="5 9" id="KW-0547">Nucleotide-binding</keyword>
<evidence type="ECO:0000256" key="5">
    <source>
        <dbReference type="ARBA" id="ARBA00022741"/>
    </source>
</evidence>
<dbReference type="NCBIfam" id="TIGR00458">
    <property type="entry name" value="aspS_nondisc"/>
    <property type="match status" value="1"/>
</dbReference>
<dbReference type="InterPro" id="IPR004365">
    <property type="entry name" value="NA-bd_OB_tRNA"/>
</dbReference>
<dbReference type="NCBIfam" id="NF003483">
    <property type="entry name" value="PRK05159.1"/>
    <property type="match status" value="1"/>
</dbReference>
<feature type="region of interest" description="Aspartate" evidence="9">
    <location>
        <begin position="188"/>
        <end position="191"/>
    </location>
</feature>
<dbReference type="PRINTS" id="PR01042">
    <property type="entry name" value="TRNASYNTHASP"/>
</dbReference>
<dbReference type="InterPro" id="IPR004523">
    <property type="entry name" value="Asp-tRNA_synthase_2"/>
</dbReference>
<feature type="binding site" evidence="9">
    <location>
        <position position="209"/>
    </location>
    <ligand>
        <name>L-aspartate</name>
        <dbReference type="ChEBI" id="CHEBI:29991"/>
    </ligand>
</feature>
<feature type="binding site" evidence="9">
    <location>
        <begin position="405"/>
        <end position="408"/>
    </location>
    <ligand>
        <name>ATP</name>
        <dbReference type="ChEBI" id="CHEBI:30616"/>
    </ligand>
</feature>
<dbReference type="SUPFAM" id="SSF55681">
    <property type="entry name" value="Class II aaRS and biotin synthetases"/>
    <property type="match status" value="1"/>
</dbReference>
<dbReference type="FunFam" id="3.30.930.10:FF:000038">
    <property type="entry name" value="Aspartate--tRNA ligase"/>
    <property type="match status" value="1"/>
</dbReference>
<dbReference type="CDD" id="cd04317">
    <property type="entry name" value="EcAspRS_like_N"/>
    <property type="match status" value="1"/>
</dbReference>
<dbReference type="GO" id="GO:0006422">
    <property type="term" value="P:aspartyl-tRNA aminoacylation"/>
    <property type="evidence" value="ECO:0007669"/>
    <property type="project" value="UniProtKB-UniRule"/>
</dbReference>
<gene>
    <name evidence="9" type="primary">aspS</name>
    <name evidence="11" type="ORF">COT44_00240</name>
</gene>
<proteinExistence type="inferred from homology"/>
<comment type="catalytic activity">
    <reaction evidence="9">
        <text>tRNA(Asp) + L-aspartate + ATP = L-aspartyl-tRNA(Asp) + AMP + diphosphate</text>
        <dbReference type="Rhea" id="RHEA:19649"/>
        <dbReference type="Rhea" id="RHEA-COMP:9660"/>
        <dbReference type="Rhea" id="RHEA-COMP:9678"/>
        <dbReference type="ChEBI" id="CHEBI:29991"/>
        <dbReference type="ChEBI" id="CHEBI:30616"/>
        <dbReference type="ChEBI" id="CHEBI:33019"/>
        <dbReference type="ChEBI" id="CHEBI:78442"/>
        <dbReference type="ChEBI" id="CHEBI:78516"/>
        <dbReference type="ChEBI" id="CHEBI:456215"/>
        <dbReference type="EC" id="6.1.1.12"/>
    </reaction>
</comment>
<evidence type="ECO:0000256" key="3">
    <source>
        <dbReference type="ARBA" id="ARBA00022490"/>
    </source>
</evidence>
<comment type="subcellular location">
    <subcellularLocation>
        <location evidence="1 9">Cytoplasm</location>
    </subcellularLocation>
</comment>
<keyword evidence="8 9" id="KW-0030">Aminoacyl-tRNA synthetase</keyword>
<dbReference type="InterPro" id="IPR045864">
    <property type="entry name" value="aa-tRNA-synth_II/BPL/LPL"/>
</dbReference>
<sequence length="450" mass="51624">MERTIIKDIVNKIGQEVKLNGWVATRRDHGKLVFVDLRDRSGIIQVVGGDQLGDLKSEDVVEITGLVKERPASMVNEKIATGKVEIGLKEVKVLAKAEDLPFDTGSDDLNVSLPILLDYRSLSLRHLKKKAVFKVQETIISAFRELLTNEGFTEIQVPTIVPSATEGGAQVFKVKYFNHDAFLGQSPQLYKQMMVGVFERVFTLAHAYRAEPSITTRHLTEYLGLDAEMGFISSFQDLMDMVESLMKGIFKIVGEKNKEELNLYSATLPKVSEKIPRMKMREAQEIIFKRTDRDNRQEPDLEPEDEREICRYTLEEFGSELVFITHYPTKKRPFYTFPDPEDSEFTNSFDLLGRGLEWVTGGQRINNYQQLVDNIKKWENKPEDFDLYLQAFKYGMPPEGGFCLGAERITMQILGLENIREASLFPRDMERIDMRLPKKDGKKEKTSKKE</sequence>
<dbReference type="InterPro" id="IPR047089">
    <property type="entry name" value="Asp-tRNA-ligase_1_N"/>
</dbReference>
<organism evidence="11 12">
    <name type="scientific">Candidatus Shapirobacteria bacterium CG08_land_8_20_14_0_20_39_18</name>
    <dbReference type="NCBI Taxonomy" id="1974883"/>
    <lineage>
        <taxon>Bacteria</taxon>
        <taxon>Candidatus Shapironibacteriota</taxon>
    </lineage>
</organism>
<evidence type="ECO:0000256" key="9">
    <source>
        <dbReference type="HAMAP-Rule" id="MF_02075"/>
    </source>
</evidence>
<dbReference type="PROSITE" id="PS50862">
    <property type="entry name" value="AA_TRNA_LIGASE_II"/>
    <property type="match status" value="1"/>
</dbReference>
<accession>A0A2M6XE27</accession>
<dbReference type="Proteomes" id="UP000228996">
    <property type="component" value="Unassembled WGS sequence"/>
</dbReference>